<protein>
    <recommendedName>
        <fullName evidence="3">SdiA-regulated</fullName>
    </recommendedName>
</protein>
<keyword evidence="2" id="KW-1185">Reference proteome</keyword>
<dbReference type="SUPFAM" id="SSF101898">
    <property type="entry name" value="NHL repeat"/>
    <property type="match status" value="1"/>
</dbReference>
<dbReference type="RefSeq" id="WP_345272980.1">
    <property type="nucleotide sequence ID" value="NZ_BAABJH010000001.1"/>
</dbReference>
<evidence type="ECO:0000313" key="2">
    <source>
        <dbReference type="Proteomes" id="UP001500433"/>
    </source>
</evidence>
<accession>A0ABP9EXY4</accession>
<dbReference type="PROSITE" id="PS51257">
    <property type="entry name" value="PROKAR_LIPOPROTEIN"/>
    <property type="match status" value="1"/>
</dbReference>
<comment type="caution">
    <text evidence="1">The sequence shown here is derived from an EMBL/GenBank/DDBJ whole genome shotgun (WGS) entry which is preliminary data.</text>
</comment>
<name>A0ABP9EXY4_9FLAO</name>
<gene>
    <name evidence="1" type="ORF">GCM10023311_10450</name>
</gene>
<reference evidence="2" key="1">
    <citation type="journal article" date="2019" name="Int. J. Syst. Evol. Microbiol.">
        <title>The Global Catalogue of Microorganisms (GCM) 10K type strain sequencing project: providing services to taxonomists for standard genome sequencing and annotation.</title>
        <authorList>
            <consortium name="The Broad Institute Genomics Platform"/>
            <consortium name="The Broad Institute Genome Sequencing Center for Infectious Disease"/>
            <person name="Wu L."/>
            <person name="Ma J."/>
        </authorList>
    </citation>
    <scope>NUCLEOTIDE SEQUENCE [LARGE SCALE GENOMIC DNA]</scope>
    <source>
        <strain evidence="2">JCM 18274</strain>
    </source>
</reference>
<dbReference type="EMBL" id="BAABJH010000001">
    <property type="protein sequence ID" value="GAA4888452.1"/>
    <property type="molecule type" value="Genomic_DNA"/>
</dbReference>
<evidence type="ECO:0008006" key="3">
    <source>
        <dbReference type="Google" id="ProtNLM"/>
    </source>
</evidence>
<evidence type="ECO:0000313" key="1">
    <source>
        <dbReference type="EMBL" id="GAA4888452.1"/>
    </source>
</evidence>
<sequence>MNKLLISFFLMVSSCDTGNLTVIIDLPKTLNEVSGTETINNSNLIWMLNDSGNKARIYGLNKKGEIKKEIKINAKNKDWEDLASDENGNLYIGDFGNNLNKRKNLAILKVNHDALNSSDKIDIERISFHYPDQNKFPPKKKSMYFDCEAFFHFNDSLYLFTKSRVKNDFGKTNLYKIPAKQGHFVAEFISSFSACNDLLCWITSADISSDGKQVALLSQKSVMVFSNFTSDDFFNGTVEQYDFSFESQKEGVCFKDAQTLYITDEKAHGNGGNLYAFTLE</sequence>
<proteinExistence type="predicted"/>
<organism evidence="1 2">
    <name type="scientific">Flaviramulus aquimarinus</name>
    <dbReference type="NCBI Taxonomy" id="1170456"/>
    <lineage>
        <taxon>Bacteria</taxon>
        <taxon>Pseudomonadati</taxon>
        <taxon>Bacteroidota</taxon>
        <taxon>Flavobacteriia</taxon>
        <taxon>Flavobacteriales</taxon>
        <taxon>Flavobacteriaceae</taxon>
        <taxon>Flaviramulus</taxon>
    </lineage>
</organism>
<dbReference type="Proteomes" id="UP001500433">
    <property type="component" value="Unassembled WGS sequence"/>
</dbReference>